<evidence type="ECO:0000313" key="2">
    <source>
        <dbReference type="EMBL" id="KHF42667.1"/>
    </source>
</evidence>
<evidence type="ECO:0000256" key="1">
    <source>
        <dbReference type="SAM" id="Coils"/>
    </source>
</evidence>
<keyword evidence="1" id="KW-0175">Coiled coil</keyword>
<dbReference type="Gene3D" id="1.10.287.100">
    <property type="match status" value="1"/>
</dbReference>
<sequence>MDRNPEQLYDLDSGVSVPEELVLLYHFDGFVDAGSAGGVVVDHLLAECDGPVVARFDVDRLLDYRSRRPTMTFAADHWADYEEPELAVRLLRDADEVPFLLFTGPEPDREWEAFVAAVRGLVQRWRVRLLVNVHGIPMGVPHTRPLGITAHATRPELVRSYRTVFNQIQVPGSAAALLEYRLGQAGHDVIGFTAHVPHYLAQSRYPAAALRLFDAVTEATGLRVPLADLREAAHAANLEIDRQVRDNAEAADVVRALEQQYDAFTAAAPGSNLLADADSLPSGDELAEHFQRFLAEQQQDRFEQGES</sequence>
<dbReference type="Pfam" id="PF09754">
    <property type="entry name" value="PAC2"/>
    <property type="match status" value="1"/>
</dbReference>
<evidence type="ECO:0000313" key="3">
    <source>
        <dbReference type="Proteomes" id="UP000030848"/>
    </source>
</evidence>
<organism evidence="2 3">
    <name type="scientific">Saccharomonospora viridis</name>
    <dbReference type="NCBI Taxonomy" id="1852"/>
    <lineage>
        <taxon>Bacteria</taxon>
        <taxon>Bacillati</taxon>
        <taxon>Actinomycetota</taxon>
        <taxon>Actinomycetes</taxon>
        <taxon>Pseudonocardiales</taxon>
        <taxon>Pseudonocardiaceae</taxon>
        <taxon>Saccharomonospora</taxon>
    </lineage>
</organism>
<proteinExistence type="predicted"/>
<dbReference type="Proteomes" id="UP000030848">
    <property type="component" value="Unassembled WGS sequence"/>
</dbReference>
<dbReference type="InterPro" id="IPR008492">
    <property type="entry name" value="Rv2714-like"/>
</dbReference>
<dbReference type="Gene3D" id="3.40.50.10900">
    <property type="entry name" value="PAC-like subunit"/>
    <property type="match status" value="1"/>
</dbReference>
<dbReference type="EMBL" id="JRZE01000006">
    <property type="protein sequence ID" value="KHF42667.1"/>
    <property type="molecule type" value="Genomic_DNA"/>
</dbReference>
<gene>
    <name evidence="2" type="ORF">MINT15_28690</name>
</gene>
<dbReference type="RefSeq" id="WP_015785840.1">
    <property type="nucleotide sequence ID" value="NZ_CALJZO010000120.1"/>
</dbReference>
<comment type="caution">
    <text evidence="2">The sequence shown here is derived from an EMBL/GenBank/DDBJ whole genome shotgun (WGS) entry which is preliminary data.</text>
</comment>
<name>A0A837D4S2_9PSEU</name>
<dbReference type="InterPro" id="IPR019151">
    <property type="entry name" value="Proteasome_assmbl_chaperone_2"/>
</dbReference>
<protein>
    <submittedName>
        <fullName evidence="2">ATP-grasp superfamily enzyme</fullName>
    </submittedName>
</protein>
<dbReference type="OMA" id="MGVPHTR"/>
<dbReference type="OrthoDB" id="3733464at2"/>
<dbReference type="SUPFAM" id="SSF159659">
    <property type="entry name" value="Cgl1923-like"/>
    <property type="match status" value="1"/>
</dbReference>
<dbReference type="PIRSF" id="PIRSF028754">
    <property type="entry name" value="UCP028754"/>
    <property type="match status" value="1"/>
</dbReference>
<feature type="coiled-coil region" evidence="1">
    <location>
        <begin position="226"/>
        <end position="260"/>
    </location>
</feature>
<reference evidence="2 3" key="1">
    <citation type="submission" date="2014-10" db="EMBL/GenBank/DDBJ databases">
        <title>Genome sequence of Micropolyspora internatus JCM3315.</title>
        <authorList>
            <person name="Shin S.-K."/>
            <person name="Yi H."/>
        </authorList>
    </citation>
    <scope>NUCLEOTIDE SEQUENCE [LARGE SCALE GENOMIC DNA]</scope>
    <source>
        <strain evidence="2 3">JCM 3315</strain>
    </source>
</reference>
<accession>A0A837D4S2</accession>
<dbReference type="InterPro" id="IPR038389">
    <property type="entry name" value="PSMG2_sf"/>
</dbReference>
<dbReference type="AlphaFoldDB" id="A0A837D4S2"/>